<dbReference type="InterPro" id="IPR000719">
    <property type="entry name" value="Prot_kinase_dom"/>
</dbReference>
<evidence type="ECO:0000256" key="5">
    <source>
        <dbReference type="ARBA" id="ARBA00022679"/>
    </source>
</evidence>
<dbReference type="PROSITE" id="PS50948">
    <property type="entry name" value="PAN"/>
    <property type="match status" value="1"/>
</dbReference>
<proteinExistence type="inferred from homology"/>
<dbReference type="CDD" id="cd00028">
    <property type="entry name" value="B_lectin"/>
    <property type="match status" value="1"/>
</dbReference>
<keyword evidence="10" id="KW-1015">Disulfide bond</keyword>
<dbReference type="PANTHER" id="PTHR27002">
    <property type="entry name" value="RECEPTOR-LIKE SERINE/THREONINE-PROTEIN KINASE SD1-8"/>
    <property type="match status" value="1"/>
</dbReference>
<evidence type="ECO:0000256" key="17">
    <source>
        <dbReference type="SAM" id="Phobius"/>
    </source>
</evidence>
<dbReference type="Gramene" id="TraesROB_scaffold_063563_01G000100.1">
    <property type="protein sequence ID" value="TraesROB_scaffold_063563_01G000100.1"/>
    <property type="gene ID" value="TraesROB_scaffold_063563_01G000100"/>
</dbReference>
<dbReference type="InterPro" id="IPR011009">
    <property type="entry name" value="Kinase-like_dom_sf"/>
</dbReference>
<evidence type="ECO:0000256" key="7">
    <source>
        <dbReference type="ARBA" id="ARBA00022741"/>
    </source>
</evidence>
<evidence type="ECO:0000256" key="1">
    <source>
        <dbReference type="ARBA" id="ARBA00004251"/>
    </source>
</evidence>
<evidence type="ECO:0000256" key="2">
    <source>
        <dbReference type="ARBA" id="ARBA00022475"/>
    </source>
</evidence>
<dbReference type="PaxDb" id="4565-Traes_2AL_581043828.1"/>
<dbReference type="GO" id="GO:0005886">
    <property type="term" value="C:plasma membrane"/>
    <property type="evidence" value="ECO:0007669"/>
    <property type="project" value="UniProtKB-SubCell"/>
</dbReference>
<dbReference type="GO" id="GO:0005524">
    <property type="term" value="F:ATP binding"/>
    <property type="evidence" value="ECO:0007669"/>
    <property type="project" value="UniProtKB-UniRule"/>
</dbReference>
<comment type="subcellular location">
    <subcellularLocation>
        <location evidence="1">Cell membrane</location>
        <topology evidence="1">Single-pass type I membrane protein</topology>
    </subcellularLocation>
</comment>
<evidence type="ECO:0000313" key="23">
    <source>
        <dbReference type="Proteomes" id="UP000019116"/>
    </source>
</evidence>
<dbReference type="Gramene" id="TraesARI2A03G00791410.1">
    <property type="protein sequence ID" value="TraesARI2A03G00791410.1"/>
    <property type="gene ID" value="TraesARI2A03G00791410"/>
</dbReference>
<dbReference type="Gramene" id="TraesCS2A03G1132800.1">
    <property type="protein sequence ID" value="TraesCS2A03G1132800.1.CDS"/>
    <property type="gene ID" value="TraesCS2A03G1132800"/>
</dbReference>
<dbReference type="AlphaFoldDB" id="A0A3B6B644"/>
<keyword evidence="12" id="KW-0325">Glycoprotein</keyword>
<feature type="domain" description="Apple" evidence="21">
    <location>
        <begin position="333"/>
        <end position="417"/>
    </location>
</feature>
<dbReference type="Pfam" id="PF01453">
    <property type="entry name" value="B_lectin"/>
    <property type="match status" value="1"/>
</dbReference>
<reference evidence="22" key="1">
    <citation type="submission" date="2018-08" db="EMBL/GenBank/DDBJ databases">
        <authorList>
            <person name="Rossello M."/>
        </authorList>
    </citation>
    <scope>NUCLEOTIDE SEQUENCE [LARGE SCALE GENOMIC DNA]</scope>
    <source>
        <strain evidence="22">cv. Chinese Spring</strain>
    </source>
</reference>
<keyword evidence="7 15" id="KW-0547">Nucleotide-binding</keyword>
<dbReference type="Gene3D" id="1.10.510.10">
    <property type="entry name" value="Transferase(Phosphotransferase) domain 1"/>
    <property type="match status" value="1"/>
</dbReference>
<reference evidence="22" key="2">
    <citation type="submission" date="2018-10" db="UniProtKB">
        <authorList>
            <consortium name="EnsemblPlants"/>
        </authorList>
    </citation>
    <scope>IDENTIFICATION</scope>
</reference>
<dbReference type="FunFam" id="1.10.510.10:FF:000060">
    <property type="entry name" value="G-type lectin S-receptor-like serine/threonine-protein kinase"/>
    <property type="match status" value="1"/>
</dbReference>
<dbReference type="Gene3D" id="3.30.200.20">
    <property type="entry name" value="Phosphorylase Kinase, domain 1"/>
    <property type="match status" value="1"/>
</dbReference>
<feature type="domain" description="Bulb-type lectin" evidence="20">
    <location>
        <begin position="27"/>
        <end position="150"/>
    </location>
</feature>
<comment type="similarity">
    <text evidence="15">Belongs to the protein kinase superfamily. Ser/Thr protein kinase family.</text>
</comment>
<keyword evidence="9 15" id="KW-0067">ATP-binding</keyword>
<dbReference type="InterPro" id="IPR003609">
    <property type="entry name" value="Pan_app"/>
</dbReference>
<dbReference type="Pfam" id="PF07714">
    <property type="entry name" value="PK_Tyr_Ser-Thr"/>
    <property type="match status" value="1"/>
</dbReference>
<keyword evidence="6 18" id="KW-0732">Signal</keyword>
<keyword evidence="23" id="KW-1185">Reference proteome</keyword>
<dbReference type="InterPro" id="IPR008271">
    <property type="entry name" value="Ser/Thr_kinase_AS"/>
</dbReference>
<keyword evidence="5 15" id="KW-0808">Transferase</keyword>
<dbReference type="FunFam" id="3.30.200.20:FF:000402">
    <property type="entry name" value="Serine/threonine-protein kinase"/>
    <property type="match status" value="1"/>
</dbReference>
<dbReference type="Gramene" id="TraesPARA_EIv1.0_0353020.1">
    <property type="protein sequence ID" value="TraesPARA_EIv1.0_0353020.1.CDS"/>
    <property type="gene ID" value="TraesPARA_EIv1.0_0353020"/>
</dbReference>
<evidence type="ECO:0000259" key="21">
    <source>
        <dbReference type="PROSITE" id="PS50948"/>
    </source>
</evidence>
<feature type="domain" description="Protein kinase" evidence="19">
    <location>
        <begin position="498"/>
        <end position="774"/>
    </location>
</feature>
<evidence type="ECO:0000256" key="10">
    <source>
        <dbReference type="ARBA" id="ARBA00023157"/>
    </source>
</evidence>
<keyword evidence="8 15" id="KW-0418">Kinase</keyword>
<feature type="binding site" evidence="16">
    <location>
        <position position="526"/>
    </location>
    <ligand>
        <name>ATP</name>
        <dbReference type="ChEBI" id="CHEBI:30616"/>
    </ligand>
</feature>
<sequence length="811" mass="89703">MKKTVFTATSCIPILILPFLSSLCQSDDQLTHAKPLSAGDTLISKGRDFALGFFSPNSSSTSLYLGIWYHNIPGHTVVWTANRDNPIAATSSPMLAITNSSDLVLSDSQGGSPWAVKNNISSMGVVAVLLDTGNFVLQSPNGTSIWQSFDHPTDTILPGTRIYLSQKARVVRRLIAWKGPTDPSTGDFSLGLDPNSNLQLVIWHRTMPYLRLNILDDASVGGGIYKNTIFYEAIAGTSRDGFYYEFSVSDGSPYARLMLDHMGALRTLSWNNHSSWTTVFEHPASSCDLYGSCGPFSYCDNTGAAATCRCLDGFESAGLNISRGCRRTKQLECGKQSHFVTLPKMKLPDKFLHVLNRSFHECTTECSNNCSCTAYAYTNLSSNGAMADQSRCLLWTGELVDTGKYSNYNDNLHLRLANSPVRKNIKLVKIVVPTMACVLILACLLVGIFKYRASKRKKRNINNGSMLGYLSFSNEIGGEHLDFSFVSFEDIATATDNFSESKQIGSGGFGKVYKGILQGDNEVAIKRLSKGSAQGIEEFRNEIILIAKLQHKNLVRLLGCCIFGDERLLIYEYLPNKSLDAFLFDDRRQYVLDWPTRFQIIKGVARGLLYLHQDSRLTVIHRDLKPSNILLDSEMTPKISDFGMARIFGGNKQEAKTTRVVGTYGYMSPEYVMGGAFSVKSDTYSFGVLLLEIVSGLKITSPQLVENFVSLTTYAWRLWADGKATELVHSSFAENCSLNEVLRCIQVGLLCVQDRPDDRPLMSSVTFMLENESVSLPAPKQPAYLGLQNFESEESRENSVNTVSITAVEGR</sequence>
<dbReference type="GO" id="GO:0106310">
    <property type="term" value="F:protein serine kinase activity"/>
    <property type="evidence" value="ECO:0007669"/>
    <property type="project" value="RHEA"/>
</dbReference>
<protein>
    <recommendedName>
        <fullName evidence="15">Receptor-like serine/threonine-protein kinase</fullName>
        <ecNumber evidence="15">2.7.11.1</ecNumber>
    </recommendedName>
</protein>
<feature type="transmembrane region" description="Helical" evidence="17">
    <location>
        <begin position="430"/>
        <end position="449"/>
    </location>
</feature>
<gene>
    <name evidence="22" type="primary">LOC123186223</name>
</gene>
<keyword evidence="17" id="KW-0812">Transmembrane</keyword>
<dbReference type="PROSITE" id="PS00108">
    <property type="entry name" value="PROTEIN_KINASE_ST"/>
    <property type="match status" value="1"/>
</dbReference>
<dbReference type="Gene3D" id="2.90.10.10">
    <property type="entry name" value="Bulb-type lectin domain"/>
    <property type="match status" value="1"/>
</dbReference>
<dbReference type="Gramene" id="TraesSYM2A03G00791000.1">
    <property type="protein sequence ID" value="TraesSYM2A03G00791000.1"/>
    <property type="gene ID" value="TraesSYM2A03G00791000"/>
</dbReference>
<evidence type="ECO:0000256" key="11">
    <source>
        <dbReference type="ARBA" id="ARBA00023170"/>
    </source>
</evidence>
<dbReference type="GO" id="GO:0051707">
    <property type="term" value="P:response to other organism"/>
    <property type="evidence" value="ECO:0007669"/>
    <property type="project" value="UniProtKB-ARBA"/>
</dbReference>
<feature type="signal peptide" evidence="18">
    <location>
        <begin position="1"/>
        <end position="26"/>
    </location>
</feature>
<keyword evidence="17" id="KW-1133">Transmembrane helix</keyword>
<dbReference type="FunFam" id="2.90.10.10:FF:000014">
    <property type="entry name" value="Serine/threonine-protein kinase"/>
    <property type="match status" value="1"/>
</dbReference>
<dbReference type="GeneID" id="123186223"/>
<accession>A0A3B6B644</accession>
<keyword evidence="11" id="KW-0675">Receptor</keyword>
<evidence type="ECO:0000256" key="4">
    <source>
        <dbReference type="ARBA" id="ARBA00022536"/>
    </source>
</evidence>
<organism evidence="22">
    <name type="scientific">Triticum aestivum</name>
    <name type="common">Wheat</name>
    <dbReference type="NCBI Taxonomy" id="4565"/>
    <lineage>
        <taxon>Eukaryota</taxon>
        <taxon>Viridiplantae</taxon>
        <taxon>Streptophyta</taxon>
        <taxon>Embryophyta</taxon>
        <taxon>Tracheophyta</taxon>
        <taxon>Spermatophyta</taxon>
        <taxon>Magnoliopsida</taxon>
        <taxon>Liliopsida</taxon>
        <taxon>Poales</taxon>
        <taxon>Poaceae</taxon>
        <taxon>BOP clade</taxon>
        <taxon>Pooideae</taxon>
        <taxon>Triticodae</taxon>
        <taxon>Triticeae</taxon>
        <taxon>Triticinae</taxon>
        <taxon>Triticum</taxon>
    </lineage>
</organism>
<evidence type="ECO:0000256" key="12">
    <source>
        <dbReference type="ARBA" id="ARBA00023180"/>
    </source>
</evidence>
<dbReference type="InterPro" id="IPR024171">
    <property type="entry name" value="SRK-like_kinase"/>
</dbReference>
<evidence type="ECO:0000256" key="8">
    <source>
        <dbReference type="ARBA" id="ARBA00022777"/>
    </source>
</evidence>
<dbReference type="CDD" id="cd01098">
    <property type="entry name" value="PAN_AP_plant"/>
    <property type="match status" value="1"/>
</dbReference>
<evidence type="ECO:0000256" key="15">
    <source>
        <dbReference type="PIRNR" id="PIRNR000641"/>
    </source>
</evidence>
<evidence type="ECO:0000256" key="13">
    <source>
        <dbReference type="ARBA" id="ARBA00047899"/>
    </source>
</evidence>
<evidence type="ECO:0000256" key="14">
    <source>
        <dbReference type="ARBA" id="ARBA00048679"/>
    </source>
</evidence>
<dbReference type="Gramene" id="TraesCAD_scaffold_099237_01G000100.1">
    <property type="protein sequence ID" value="TraesCAD_scaffold_099237_01G000100.1"/>
    <property type="gene ID" value="TraesCAD_scaffold_099237_01G000100"/>
</dbReference>
<evidence type="ECO:0000256" key="16">
    <source>
        <dbReference type="PROSITE-ProRule" id="PRU10141"/>
    </source>
</evidence>
<dbReference type="InterPro" id="IPR001480">
    <property type="entry name" value="Bulb-type_lectin_dom"/>
</dbReference>
<dbReference type="PROSITE" id="PS50927">
    <property type="entry name" value="BULB_LECTIN"/>
    <property type="match status" value="1"/>
</dbReference>
<dbReference type="PANTHER" id="PTHR27002:SF1045">
    <property type="entry name" value="RECEPTOR-LIKE SERINE_THREONINE-PROTEIN KINASE"/>
    <property type="match status" value="1"/>
</dbReference>
<comment type="catalytic activity">
    <reaction evidence="13 15">
        <text>L-threonyl-[protein] + ATP = O-phospho-L-threonyl-[protein] + ADP + H(+)</text>
        <dbReference type="Rhea" id="RHEA:46608"/>
        <dbReference type="Rhea" id="RHEA-COMP:11060"/>
        <dbReference type="Rhea" id="RHEA-COMP:11605"/>
        <dbReference type="ChEBI" id="CHEBI:15378"/>
        <dbReference type="ChEBI" id="CHEBI:30013"/>
        <dbReference type="ChEBI" id="CHEBI:30616"/>
        <dbReference type="ChEBI" id="CHEBI:61977"/>
        <dbReference type="ChEBI" id="CHEBI:456216"/>
        <dbReference type="EC" id="2.7.11.1"/>
    </reaction>
</comment>
<dbReference type="PROSITE" id="PS00107">
    <property type="entry name" value="PROTEIN_KINASE_ATP"/>
    <property type="match status" value="1"/>
</dbReference>
<dbReference type="InterPro" id="IPR001245">
    <property type="entry name" value="Ser-Thr/Tyr_kinase_cat_dom"/>
</dbReference>
<dbReference type="SMART" id="SM00220">
    <property type="entry name" value="S_TKc"/>
    <property type="match status" value="1"/>
</dbReference>
<dbReference type="SMART" id="SM00108">
    <property type="entry name" value="B_lectin"/>
    <property type="match status" value="1"/>
</dbReference>
<dbReference type="STRING" id="4565.A0A3B6B644"/>
<dbReference type="PIRSF" id="PIRSF000641">
    <property type="entry name" value="SRK"/>
    <property type="match status" value="1"/>
</dbReference>
<dbReference type="RefSeq" id="XP_044453943.1">
    <property type="nucleotide sequence ID" value="XM_044598008.1"/>
</dbReference>
<dbReference type="Gramene" id="TraesJAG2A03G00783030.1">
    <property type="protein sequence ID" value="TraesJAG2A03G00783030.1"/>
    <property type="gene ID" value="TraesJAG2A03G00783030"/>
</dbReference>
<dbReference type="SUPFAM" id="SSF56112">
    <property type="entry name" value="Protein kinase-like (PK-like)"/>
    <property type="match status" value="1"/>
</dbReference>
<evidence type="ECO:0000313" key="22">
    <source>
        <dbReference type="EnsemblPlants" id="TraesCS2A02G485100.1"/>
    </source>
</evidence>
<dbReference type="PROSITE" id="PS50011">
    <property type="entry name" value="PROTEIN_KINASE_DOM"/>
    <property type="match status" value="1"/>
</dbReference>
<evidence type="ECO:0000259" key="20">
    <source>
        <dbReference type="PROSITE" id="PS50927"/>
    </source>
</evidence>
<dbReference type="Gramene" id="TraesCS2A02G485100.1">
    <property type="protein sequence ID" value="TraesCS2A02G485100.1"/>
    <property type="gene ID" value="TraesCS2A02G485100"/>
</dbReference>
<dbReference type="GO" id="GO:0048544">
    <property type="term" value="P:recognition of pollen"/>
    <property type="evidence" value="ECO:0007669"/>
    <property type="project" value="InterPro"/>
</dbReference>
<dbReference type="Proteomes" id="UP000019116">
    <property type="component" value="Chromosome 2A"/>
</dbReference>
<evidence type="ECO:0000256" key="6">
    <source>
        <dbReference type="ARBA" id="ARBA00022729"/>
    </source>
</evidence>
<dbReference type="SMART" id="SM00473">
    <property type="entry name" value="PAN_AP"/>
    <property type="match status" value="1"/>
</dbReference>
<name>A0A3B6B644_WHEAT</name>
<evidence type="ECO:0000256" key="18">
    <source>
        <dbReference type="SAM" id="SignalP"/>
    </source>
</evidence>
<evidence type="ECO:0000259" key="19">
    <source>
        <dbReference type="PROSITE" id="PS50011"/>
    </source>
</evidence>
<dbReference type="OrthoDB" id="4062651at2759"/>
<dbReference type="InterPro" id="IPR017441">
    <property type="entry name" value="Protein_kinase_ATP_BS"/>
</dbReference>
<comment type="catalytic activity">
    <reaction evidence="14 15">
        <text>L-seryl-[protein] + ATP = O-phospho-L-seryl-[protein] + ADP + H(+)</text>
        <dbReference type="Rhea" id="RHEA:17989"/>
        <dbReference type="Rhea" id="RHEA-COMP:9863"/>
        <dbReference type="Rhea" id="RHEA-COMP:11604"/>
        <dbReference type="ChEBI" id="CHEBI:15378"/>
        <dbReference type="ChEBI" id="CHEBI:29999"/>
        <dbReference type="ChEBI" id="CHEBI:30616"/>
        <dbReference type="ChEBI" id="CHEBI:83421"/>
        <dbReference type="ChEBI" id="CHEBI:456216"/>
        <dbReference type="EC" id="2.7.11.1"/>
    </reaction>
</comment>
<dbReference type="Gramene" id="TraesNOR2A03G00792970.1">
    <property type="protein sequence ID" value="TraesNOR2A03G00792970.1"/>
    <property type="gene ID" value="TraesNOR2A03G00792970"/>
</dbReference>
<dbReference type="Pfam" id="PF00954">
    <property type="entry name" value="S_locus_glycop"/>
    <property type="match status" value="1"/>
</dbReference>
<evidence type="ECO:0000256" key="9">
    <source>
        <dbReference type="ARBA" id="ARBA00022840"/>
    </source>
</evidence>
<dbReference type="Pfam" id="PF08276">
    <property type="entry name" value="PAN_2"/>
    <property type="match status" value="1"/>
</dbReference>
<dbReference type="InterPro" id="IPR000858">
    <property type="entry name" value="S_locus_glycoprot_dom"/>
</dbReference>
<feature type="chain" id="PRO_5043171658" description="Receptor-like serine/threonine-protein kinase" evidence="18">
    <location>
        <begin position="27"/>
        <end position="811"/>
    </location>
</feature>
<dbReference type="GO" id="GO:0004674">
    <property type="term" value="F:protein serine/threonine kinase activity"/>
    <property type="evidence" value="ECO:0007669"/>
    <property type="project" value="UniProtKB-KW"/>
</dbReference>
<keyword evidence="17" id="KW-0472">Membrane</keyword>
<dbReference type="SMR" id="A0A3B6B644"/>
<dbReference type="EnsemblPlants" id="TraesCS2A02G485100.1">
    <property type="protein sequence ID" value="TraesCS2A02G485100.1"/>
    <property type="gene ID" value="TraesCS2A02G485100"/>
</dbReference>
<dbReference type="InterPro" id="IPR036426">
    <property type="entry name" value="Bulb-type_lectin_dom_sf"/>
</dbReference>
<keyword evidence="3 15" id="KW-0723">Serine/threonine-protein kinase</keyword>
<dbReference type="EC" id="2.7.11.1" evidence="15"/>
<evidence type="ECO:0000256" key="3">
    <source>
        <dbReference type="ARBA" id="ARBA00022527"/>
    </source>
</evidence>
<keyword evidence="4" id="KW-0245">EGF-like domain</keyword>
<dbReference type="SUPFAM" id="SSF51110">
    <property type="entry name" value="alpha-D-mannose-specific plant lectins"/>
    <property type="match status" value="1"/>
</dbReference>
<dbReference type="Gramene" id="TraesCLE_scaffold_109128_01G000100.1">
    <property type="protein sequence ID" value="TraesCLE_scaffold_109128_01G000100.1"/>
    <property type="gene ID" value="TraesCLE_scaffold_109128_01G000100"/>
</dbReference>
<keyword evidence="2" id="KW-1003">Cell membrane</keyword>
<dbReference type="CDD" id="cd14066">
    <property type="entry name" value="STKc_IRAK"/>
    <property type="match status" value="1"/>
</dbReference>